<dbReference type="AlphaFoldDB" id="A0A059EY38"/>
<reference evidence="2 3" key="2">
    <citation type="submission" date="2014-03" db="EMBL/GenBank/DDBJ databases">
        <title>The Genome Sequence of Anncaliia algerae insect isolate PRA339.</title>
        <authorList>
            <consortium name="The Broad Institute Genome Sequencing Platform"/>
            <consortium name="The Broad Institute Genome Sequencing Center for Infectious Disease"/>
            <person name="Cuomo C."/>
            <person name="Becnel J."/>
            <person name="Sanscrainte N."/>
            <person name="Walker B."/>
            <person name="Young S.K."/>
            <person name="Zeng Q."/>
            <person name="Gargeya S."/>
            <person name="Fitzgerald M."/>
            <person name="Haas B."/>
            <person name="Abouelleil A."/>
            <person name="Alvarado L."/>
            <person name="Arachchi H.M."/>
            <person name="Berlin A.M."/>
            <person name="Chapman S.B."/>
            <person name="Dewar J."/>
            <person name="Goldberg J."/>
            <person name="Griggs A."/>
            <person name="Gujja S."/>
            <person name="Hansen M."/>
            <person name="Howarth C."/>
            <person name="Imamovic A."/>
            <person name="Larimer J."/>
            <person name="McCowan C."/>
            <person name="Murphy C."/>
            <person name="Neiman D."/>
            <person name="Pearson M."/>
            <person name="Priest M."/>
            <person name="Roberts A."/>
            <person name="Saif S."/>
            <person name="Shea T."/>
            <person name="Sisk P."/>
            <person name="Sykes S."/>
            <person name="Wortman J."/>
            <person name="Nusbaum C."/>
            <person name="Birren B."/>
        </authorList>
    </citation>
    <scope>NUCLEOTIDE SEQUENCE [LARGE SCALE GENOMIC DNA]</scope>
    <source>
        <strain evidence="2 3">PRA339</strain>
    </source>
</reference>
<organism evidence="2 3">
    <name type="scientific">Anncaliia algerae PRA339</name>
    <dbReference type="NCBI Taxonomy" id="1288291"/>
    <lineage>
        <taxon>Eukaryota</taxon>
        <taxon>Fungi</taxon>
        <taxon>Fungi incertae sedis</taxon>
        <taxon>Microsporidia</taxon>
        <taxon>Tubulinosematoidea</taxon>
        <taxon>Tubulinosematidae</taxon>
        <taxon>Anncaliia</taxon>
    </lineage>
</organism>
<evidence type="ECO:0000313" key="3">
    <source>
        <dbReference type="Proteomes" id="UP000030655"/>
    </source>
</evidence>
<feature type="compositionally biased region" description="Basic and acidic residues" evidence="1">
    <location>
        <begin position="253"/>
        <end position="300"/>
    </location>
</feature>
<evidence type="ECO:0000313" key="2">
    <source>
        <dbReference type="EMBL" id="KCZ79840.1"/>
    </source>
</evidence>
<feature type="non-terminal residue" evidence="2">
    <location>
        <position position="345"/>
    </location>
</feature>
<dbReference type="EMBL" id="KK365225">
    <property type="protein sequence ID" value="KCZ79840.1"/>
    <property type="molecule type" value="Genomic_DNA"/>
</dbReference>
<sequence>MYKPIRIKLFVDNPRTKLLFSISGDRSIKSLSRIITRRLLYIYGKEYKITSLTTEDQYSFYERDRIHDTLDDKSIVFCKVREQDMGYKHCSSLQKHICLNKDIKTNDRAGYDNKKLTENTFFELKNNNFNNGKNDFLDKIQNKDSINTFPTNSDENKPNVNILDKPIEGLEKNDNFKLNIDDPKENKQNNIINVPQDNSKNKIYDKNNKSVTFEKKSDYTLKFDKDYNFLTKEQEALVEKAYKFLSSHKQKDRKCEEEHENNSKLDKHNDSAKDDKASIVDKSKNDAPEIKISASKKETNTDTQKGTNISSISSIQTKEDKLRAKKERKNELARQRRLEKKIEKN</sequence>
<proteinExistence type="predicted"/>
<reference evidence="3" key="1">
    <citation type="submission" date="2013-02" db="EMBL/GenBank/DDBJ databases">
        <authorList>
            <consortium name="The Broad Institute Genome Sequencing Platform"/>
            <person name="Cuomo C."/>
            <person name="Becnel J."/>
            <person name="Sanscrainte N."/>
            <person name="Walker B."/>
            <person name="Young S.K."/>
            <person name="Zeng Q."/>
            <person name="Gargeya S."/>
            <person name="Fitzgerald M."/>
            <person name="Haas B."/>
            <person name="Abouelleil A."/>
            <person name="Alvarado L."/>
            <person name="Arachchi H.M."/>
            <person name="Berlin A.M."/>
            <person name="Chapman S.B."/>
            <person name="Dewar J."/>
            <person name="Goldberg J."/>
            <person name="Griggs A."/>
            <person name="Gujja S."/>
            <person name="Hansen M."/>
            <person name="Howarth C."/>
            <person name="Imamovic A."/>
            <person name="Larimer J."/>
            <person name="McCowan C."/>
            <person name="Murphy C."/>
            <person name="Neiman D."/>
            <person name="Pearson M."/>
            <person name="Priest M."/>
            <person name="Roberts A."/>
            <person name="Saif S."/>
            <person name="Shea T."/>
            <person name="Sisk P."/>
            <person name="Sykes S."/>
            <person name="Wortman J."/>
            <person name="Nusbaum C."/>
            <person name="Birren B."/>
        </authorList>
    </citation>
    <scope>NUCLEOTIDE SEQUENCE [LARGE SCALE GENOMIC DNA]</scope>
    <source>
        <strain evidence="3">PRA339</strain>
    </source>
</reference>
<name>A0A059EY38_9MICR</name>
<protein>
    <submittedName>
        <fullName evidence="2">Uncharacterized protein</fullName>
    </submittedName>
</protein>
<accession>A0A059EY38</accession>
<feature type="region of interest" description="Disordered" evidence="1">
    <location>
        <begin position="181"/>
        <end position="203"/>
    </location>
</feature>
<dbReference type="VEuPathDB" id="MicrosporidiaDB:H312_02753"/>
<feature type="compositionally biased region" description="Polar residues" evidence="1">
    <location>
        <begin position="301"/>
        <end position="316"/>
    </location>
</feature>
<dbReference type="STRING" id="1288291.A0A059EY38"/>
<feature type="compositionally biased region" description="Basic and acidic residues" evidence="1">
    <location>
        <begin position="317"/>
        <end position="345"/>
    </location>
</feature>
<gene>
    <name evidence="2" type="ORF">H312_02753</name>
</gene>
<feature type="region of interest" description="Disordered" evidence="1">
    <location>
        <begin position="248"/>
        <end position="345"/>
    </location>
</feature>
<dbReference type="HOGENOM" id="CLU_805499_0_0_1"/>
<evidence type="ECO:0000256" key="1">
    <source>
        <dbReference type="SAM" id="MobiDB-lite"/>
    </source>
</evidence>
<feature type="compositionally biased region" description="Polar residues" evidence="1">
    <location>
        <begin position="188"/>
        <end position="198"/>
    </location>
</feature>
<dbReference type="OrthoDB" id="10312449at2759"/>
<keyword evidence="3" id="KW-1185">Reference proteome</keyword>
<dbReference type="Proteomes" id="UP000030655">
    <property type="component" value="Unassembled WGS sequence"/>
</dbReference>